<evidence type="ECO:0000256" key="4">
    <source>
        <dbReference type="ARBA" id="ARBA00022989"/>
    </source>
</evidence>
<keyword evidence="5 6" id="KW-0472">Membrane</keyword>
<dbReference type="RefSeq" id="WP_189475391.1">
    <property type="nucleotide sequence ID" value="NZ_BMYM01000001.1"/>
</dbReference>
<evidence type="ECO:0000313" key="8">
    <source>
        <dbReference type="EMBL" id="GHD28691.1"/>
    </source>
</evidence>
<dbReference type="PANTHER" id="PTHR33885">
    <property type="entry name" value="PHAGE SHOCK PROTEIN C"/>
    <property type="match status" value="1"/>
</dbReference>
<keyword evidence="2" id="KW-1003">Cell membrane</keyword>
<evidence type="ECO:0000256" key="3">
    <source>
        <dbReference type="ARBA" id="ARBA00022692"/>
    </source>
</evidence>
<accession>A0A919CIG0</accession>
<sequence length="174" mass="20795">MGNRGRRHRNHYQNYRRNQRRFQARKGGGWGMNLYRNTREGKIAGVCAGLADHWDIAHWVVRLLWVGAFIFTGTLALWAYIGAWILLAPRPIRRDEDSFSAADVEDYEEAEIEMEYDERYHDYRPRKVFRYSEASSIRLKRARDRLDAALRRVEDMETYVTSRQYNLNKEFSKL</sequence>
<dbReference type="Pfam" id="PF04024">
    <property type="entry name" value="PspC"/>
    <property type="match status" value="1"/>
</dbReference>
<dbReference type="InterPro" id="IPR052027">
    <property type="entry name" value="PspC"/>
</dbReference>
<dbReference type="AlphaFoldDB" id="A0A919CIG0"/>
<dbReference type="InterPro" id="IPR007168">
    <property type="entry name" value="Phageshock_PspC_N"/>
</dbReference>
<evidence type="ECO:0000256" key="6">
    <source>
        <dbReference type="SAM" id="Phobius"/>
    </source>
</evidence>
<evidence type="ECO:0000313" key="9">
    <source>
        <dbReference type="Proteomes" id="UP000644693"/>
    </source>
</evidence>
<reference evidence="8" key="1">
    <citation type="journal article" date="2014" name="Int. J. Syst. Evol. Microbiol.">
        <title>Complete genome sequence of Corynebacterium casei LMG S-19264T (=DSM 44701T), isolated from a smear-ripened cheese.</title>
        <authorList>
            <consortium name="US DOE Joint Genome Institute (JGI-PGF)"/>
            <person name="Walter F."/>
            <person name="Albersmeier A."/>
            <person name="Kalinowski J."/>
            <person name="Ruckert C."/>
        </authorList>
    </citation>
    <scope>NUCLEOTIDE SEQUENCE</scope>
    <source>
        <strain evidence="8">KCTC 23430</strain>
    </source>
</reference>
<evidence type="ECO:0000256" key="1">
    <source>
        <dbReference type="ARBA" id="ARBA00004162"/>
    </source>
</evidence>
<keyword evidence="4 6" id="KW-1133">Transmembrane helix</keyword>
<keyword evidence="3 6" id="KW-0812">Transmembrane</keyword>
<comment type="subcellular location">
    <subcellularLocation>
        <location evidence="1">Cell membrane</location>
        <topology evidence="1">Single-pass membrane protein</topology>
    </subcellularLocation>
</comment>
<gene>
    <name evidence="8" type="ORF">GCM10007053_08310</name>
</gene>
<evidence type="ECO:0000259" key="7">
    <source>
        <dbReference type="Pfam" id="PF04024"/>
    </source>
</evidence>
<dbReference type="EMBL" id="BMYM01000001">
    <property type="protein sequence ID" value="GHD28691.1"/>
    <property type="molecule type" value="Genomic_DNA"/>
</dbReference>
<keyword evidence="9" id="KW-1185">Reference proteome</keyword>
<name>A0A919CIG0_9GAMM</name>
<feature type="transmembrane region" description="Helical" evidence="6">
    <location>
        <begin position="63"/>
        <end position="87"/>
    </location>
</feature>
<feature type="domain" description="Phage shock protein PspC N-terminal" evidence="7">
    <location>
        <begin position="33"/>
        <end position="87"/>
    </location>
</feature>
<organism evidence="8 9">
    <name type="scientific">Parahalioglobus pacificus</name>
    <dbReference type="NCBI Taxonomy" id="930806"/>
    <lineage>
        <taxon>Bacteria</taxon>
        <taxon>Pseudomonadati</taxon>
        <taxon>Pseudomonadota</taxon>
        <taxon>Gammaproteobacteria</taxon>
        <taxon>Cellvibrionales</taxon>
        <taxon>Halieaceae</taxon>
        <taxon>Parahalioglobus</taxon>
    </lineage>
</organism>
<dbReference type="GO" id="GO:0005886">
    <property type="term" value="C:plasma membrane"/>
    <property type="evidence" value="ECO:0007669"/>
    <property type="project" value="UniProtKB-SubCell"/>
</dbReference>
<comment type="caution">
    <text evidence="8">The sequence shown here is derived from an EMBL/GenBank/DDBJ whole genome shotgun (WGS) entry which is preliminary data.</text>
</comment>
<dbReference type="Proteomes" id="UP000644693">
    <property type="component" value="Unassembled WGS sequence"/>
</dbReference>
<evidence type="ECO:0000256" key="5">
    <source>
        <dbReference type="ARBA" id="ARBA00023136"/>
    </source>
</evidence>
<evidence type="ECO:0000256" key="2">
    <source>
        <dbReference type="ARBA" id="ARBA00022475"/>
    </source>
</evidence>
<protein>
    <submittedName>
        <fullName evidence="8">Phage shock protein C</fullName>
    </submittedName>
</protein>
<reference evidence="8" key="2">
    <citation type="submission" date="2020-09" db="EMBL/GenBank/DDBJ databases">
        <authorList>
            <person name="Sun Q."/>
            <person name="Kim S."/>
        </authorList>
    </citation>
    <scope>NUCLEOTIDE SEQUENCE</scope>
    <source>
        <strain evidence="8">KCTC 23430</strain>
    </source>
</reference>
<proteinExistence type="predicted"/>
<dbReference type="PANTHER" id="PTHR33885:SF3">
    <property type="entry name" value="PHAGE SHOCK PROTEIN C"/>
    <property type="match status" value="1"/>
</dbReference>